<dbReference type="Proteomes" id="UP001610334">
    <property type="component" value="Unassembled WGS sequence"/>
</dbReference>
<dbReference type="PANTHER" id="PTHR38123">
    <property type="entry name" value="CELL WALL SERINE-THREONINE-RICH GALACTOMANNOPROTEIN MP1 (AFU_ORTHOLOGUE AFUA_4G03240)"/>
    <property type="match status" value="1"/>
</dbReference>
<evidence type="ECO:0000256" key="1">
    <source>
        <dbReference type="SAM" id="MobiDB-lite"/>
    </source>
</evidence>
<comment type="caution">
    <text evidence="3">The sequence shown here is derived from an EMBL/GenBank/DDBJ whole genome shotgun (WGS) entry which is preliminary data.</text>
</comment>
<dbReference type="Pfam" id="PF12296">
    <property type="entry name" value="HsbA"/>
    <property type="match status" value="1"/>
</dbReference>
<keyword evidence="4" id="KW-1185">Reference proteome</keyword>
<dbReference type="Gene3D" id="1.20.1280.140">
    <property type="match status" value="1"/>
</dbReference>
<feature type="region of interest" description="Disordered" evidence="1">
    <location>
        <begin position="174"/>
        <end position="207"/>
    </location>
</feature>
<protein>
    <submittedName>
        <fullName evidence="3">Hydrophobic surface binding protein A-domain-containing protein</fullName>
    </submittedName>
</protein>
<reference evidence="3 4" key="1">
    <citation type="submission" date="2024-07" db="EMBL/GenBank/DDBJ databases">
        <title>Section-level genome sequencing and comparative genomics of Aspergillus sections Usti and Cavernicolus.</title>
        <authorList>
            <consortium name="Lawrence Berkeley National Laboratory"/>
            <person name="Nybo J.L."/>
            <person name="Vesth T.C."/>
            <person name="Theobald S."/>
            <person name="Frisvad J.C."/>
            <person name="Larsen T.O."/>
            <person name="Kjaerboelling I."/>
            <person name="Rothschild-Mancinelli K."/>
            <person name="Lyhne E.K."/>
            <person name="Kogle M.E."/>
            <person name="Barry K."/>
            <person name="Clum A."/>
            <person name="Na H."/>
            <person name="Ledsgaard L."/>
            <person name="Lin J."/>
            <person name="Lipzen A."/>
            <person name="Kuo A."/>
            <person name="Riley R."/>
            <person name="Mondo S."/>
            <person name="Labutti K."/>
            <person name="Haridas S."/>
            <person name="Pangalinan J."/>
            <person name="Salamov A.A."/>
            <person name="Simmons B.A."/>
            <person name="Magnuson J.K."/>
            <person name="Chen J."/>
            <person name="Drula E."/>
            <person name="Henrissat B."/>
            <person name="Wiebenga A."/>
            <person name="Lubbers R.J."/>
            <person name="Gomes A.C."/>
            <person name="Makela M.R."/>
            <person name="Stajich J."/>
            <person name="Grigoriev I.V."/>
            <person name="Mortensen U.H."/>
            <person name="De Vries R.P."/>
            <person name="Baker S.E."/>
            <person name="Andersen M.R."/>
        </authorList>
    </citation>
    <scope>NUCLEOTIDE SEQUENCE [LARGE SCALE GENOMIC DNA]</scope>
    <source>
        <strain evidence="3 4">CBS 588.65</strain>
    </source>
</reference>
<gene>
    <name evidence="3" type="ORF">BJX63DRAFT_428640</name>
</gene>
<feature type="chain" id="PRO_5047365165" evidence="2">
    <location>
        <begin position="19"/>
        <end position="207"/>
    </location>
</feature>
<dbReference type="EMBL" id="JBFXLT010000010">
    <property type="protein sequence ID" value="KAL2819418.1"/>
    <property type="molecule type" value="Genomic_DNA"/>
</dbReference>
<evidence type="ECO:0000313" key="4">
    <source>
        <dbReference type="Proteomes" id="UP001610334"/>
    </source>
</evidence>
<feature type="signal peptide" evidence="2">
    <location>
        <begin position="1"/>
        <end position="18"/>
    </location>
</feature>
<keyword evidence="2" id="KW-0732">Signal</keyword>
<sequence length="207" mass="21329">MKFSVLSSLALVTPGVLASPTQRDVATIQAVVADIQNQVNSLQAAIESTPLDPDTIITQSNALVSTIEEGTVTVKEQEPLTSFESLDLIVPIQSLAADVDSTVQSLISVKADINKLGEGCTTLKALQAQAAASDKLADAIVAKIPADLEIIAVELAGTVSKAIQNGVDAYEGSCDVTEPTSTTTTTTAEPTSTTTTTTRTACPAPTK</sequence>
<accession>A0ABR4HXN9</accession>
<organism evidence="3 4">
    <name type="scientific">Aspergillus granulosus</name>
    <dbReference type="NCBI Taxonomy" id="176169"/>
    <lineage>
        <taxon>Eukaryota</taxon>
        <taxon>Fungi</taxon>
        <taxon>Dikarya</taxon>
        <taxon>Ascomycota</taxon>
        <taxon>Pezizomycotina</taxon>
        <taxon>Eurotiomycetes</taxon>
        <taxon>Eurotiomycetidae</taxon>
        <taxon>Eurotiales</taxon>
        <taxon>Aspergillaceae</taxon>
        <taxon>Aspergillus</taxon>
        <taxon>Aspergillus subgen. Nidulantes</taxon>
    </lineage>
</organism>
<proteinExistence type="predicted"/>
<dbReference type="InterPro" id="IPR021054">
    <property type="entry name" value="Cell_wall_mannoprotein_1"/>
</dbReference>
<feature type="compositionally biased region" description="Low complexity" evidence="1">
    <location>
        <begin position="177"/>
        <end position="207"/>
    </location>
</feature>
<name>A0ABR4HXN9_9EURO</name>
<dbReference type="PANTHER" id="PTHR38123:SF6">
    <property type="entry name" value="CELL WALL SERINE-THREONINE-RICH GALACTOMANNOPROTEIN MP1 (AFU_ORTHOLOGUE AFUA_4G03240)"/>
    <property type="match status" value="1"/>
</dbReference>
<evidence type="ECO:0000256" key="2">
    <source>
        <dbReference type="SAM" id="SignalP"/>
    </source>
</evidence>
<evidence type="ECO:0000313" key="3">
    <source>
        <dbReference type="EMBL" id="KAL2819418.1"/>
    </source>
</evidence>